<sequence>MTINSQGGRWKMTKYFTTATWAARFWEVNFAQAGSHCHLGGPRTFFLNKPPKIGFFDSLSNYNKYFRAGDHYFDALIVDSPTKCIQPLDLHDLC</sequence>
<keyword evidence="2" id="KW-1185">Reference proteome</keyword>
<dbReference type="AlphaFoldDB" id="A0A9N9G8E4"/>
<protein>
    <submittedName>
        <fullName evidence="1">13229_t:CDS:1</fullName>
    </submittedName>
</protein>
<dbReference type="Proteomes" id="UP000789342">
    <property type="component" value="Unassembled WGS sequence"/>
</dbReference>
<evidence type="ECO:0000313" key="2">
    <source>
        <dbReference type="Proteomes" id="UP000789342"/>
    </source>
</evidence>
<proteinExistence type="predicted"/>
<accession>A0A9N9G8E4</accession>
<name>A0A9N9G8E4_9GLOM</name>
<comment type="caution">
    <text evidence="1">The sequence shown here is derived from an EMBL/GenBank/DDBJ whole genome shotgun (WGS) entry which is preliminary data.</text>
</comment>
<evidence type="ECO:0000313" key="1">
    <source>
        <dbReference type="EMBL" id="CAG8592224.1"/>
    </source>
</evidence>
<gene>
    <name evidence="1" type="ORF">AMORRO_LOCUS7398</name>
</gene>
<organism evidence="1 2">
    <name type="scientific">Acaulospora morrowiae</name>
    <dbReference type="NCBI Taxonomy" id="94023"/>
    <lineage>
        <taxon>Eukaryota</taxon>
        <taxon>Fungi</taxon>
        <taxon>Fungi incertae sedis</taxon>
        <taxon>Mucoromycota</taxon>
        <taxon>Glomeromycotina</taxon>
        <taxon>Glomeromycetes</taxon>
        <taxon>Diversisporales</taxon>
        <taxon>Acaulosporaceae</taxon>
        <taxon>Acaulospora</taxon>
    </lineage>
</organism>
<reference evidence="1" key="1">
    <citation type="submission" date="2021-06" db="EMBL/GenBank/DDBJ databases">
        <authorList>
            <person name="Kallberg Y."/>
            <person name="Tangrot J."/>
            <person name="Rosling A."/>
        </authorList>
    </citation>
    <scope>NUCLEOTIDE SEQUENCE</scope>
    <source>
        <strain evidence="1">CL551</strain>
    </source>
</reference>
<dbReference type="EMBL" id="CAJVPV010005528">
    <property type="protein sequence ID" value="CAG8592224.1"/>
    <property type="molecule type" value="Genomic_DNA"/>
</dbReference>